<name>A0A2P2PUF6_RHIMU</name>
<accession>A0A2P2PUF6</accession>
<proteinExistence type="predicted"/>
<organism evidence="1">
    <name type="scientific">Rhizophora mucronata</name>
    <name type="common">Asiatic mangrove</name>
    <dbReference type="NCBI Taxonomy" id="61149"/>
    <lineage>
        <taxon>Eukaryota</taxon>
        <taxon>Viridiplantae</taxon>
        <taxon>Streptophyta</taxon>
        <taxon>Embryophyta</taxon>
        <taxon>Tracheophyta</taxon>
        <taxon>Spermatophyta</taxon>
        <taxon>Magnoliopsida</taxon>
        <taxon>eudicotyledons</taxon>
        <taxon>Gunneridae</taxon>
        <taxon>Pentapetalae</taxon>
        <taxon>rosids</taxon>
        <taxon>fabids</taxon>
        <taxon>Malpighiales</taxon>
        <taxon>Rhizophoraceae</taxon>
        <taxon>Rhizophora</taxon>
    </lineage>
</organism>
<protein>
    <submittedName>
        <fullName evidence="1">Uncharacterized protein</fullName>
    </submittedName>
</protein>
<reference evidence="1" key="1">
    <citation type="submission" date="2018-02" db="EMBL/GenBank/DDBJ databases">
        <title>Rhizophora mucronata_Transcriptome.</title>
        <authorList>
            <person name="Meera S.P."/>
            <person name="Sreeshan A."/>
            <person name="Augustine A."/>
        </authorList>
    </citation>
    <scope>NUCLEOTIDE SEQUENCE</scope>
    <source>
        <tissue evidence="1">Leaf</tissue>
    </source>
</reference>
<evidence type="ECO:0000313" key="1">
    <source>
        <dbReference type="EMBL" id="MBX58351.1"/>
    </source>
</evidence>
<dbReference type="EMBL" id="GGEC01077867">
    <property type="protein sequence ID" value="MBX58351.1"/>
    <property type="molecule type" value="Transcribed_RNA"/>
</dbReference>
<dbReference type="AlphaFoldDB" id="A0A2P2PUF6"/>
<sequence>MTSRQVYIECYNQGCYTKCLSLKINT</sequence>